<dbReference type="InterPro" id="IPR036052">
    <property type="entry name" value="TrpB-like_PALP_sf"/>
</dbReference>
<dbReference type="PANTHER" id="PTHR10314">
    <property type="entry name" value="CYSTATHIONINE BETA-SYNTHASE"/>
    <property type="match status" value="1"/>
</dbReference>
<dbReference type="SUPFAM" id="SSF53686">
    <property type="entry name" value="Tryptophan synthase beta subunit-like PLP-dependent enzymes"/>
    <property type="match status" value="1"/>
</dbReference>
<dbReference type="RefSeq" id="WP_338178026.1">
    <property type="nucleotide sequence ID" value="NZ_JAEKNQ010000028.1"/>
</dbReference>
<evidence type="ECO:0000256" key="1">
    <source>
        <dbReference type="ARBA" id="ARBA00001933"/>
    </source>
</evidence>
<dbReference type="CDD" id="cd01561">
    <property type="entry name" value="CBS_like"/>
    <property type="match status" value="1"/>
</dbReference>
<evidence type="ECO:0000256" key="3">
    <source>
        <dbReference type="ARBA" id="ARBA00022898"/>
    </source>
</evidence>
<feature type="domain" description="Tryptophan synthase beta chain-like PALP" evidence="4">
    <location>
        <begin position="12"/>
        <end position="292"/>
    </location>
</feature>
<dbReference type="InterPro" id="IPR001926">
    <property type="entry name" value="TrpB-like_PALP"/>
</dbReference>
<gene>
    <name evidence="5" type="ORF">JF888_06910</name>
</gene>
<dbReference type="PROSITE" id="PS00901">
    <property type="entry name" value="CYS_SYNTHASE"/>
    <property type="match status" value="1"/>
</dbReference>
<dbReference type="InterPro" id="IPR001216">
    <property type="entry name" value="P-phosphate_BS"/>
</dbReference>
<dbReference type="Proteomes" id="UP000620075">
    <property type="component" value="Unassembled WGS sequence"/>
</dbReference>
<dbReference type="Gene3D" id="3.40.50.1100">
    <property type="match status" value="2"/>
</dbReference>
<organism evidence="5 6">
    <name type="scientific">Candidatus Dormiibacter inghamiae</name>
    <dbReference type="NCBI Taxonomy" id="3127013"/>
    <lineage>
        <taxon>Bacteria</taxon>
        <taxon>Bacillati</taxon>
        <taxon>Candidatus Dormiibacterota</taxon>
        <taxon>Candidatus Dormibacteria</taxon>
        <taxon>Candidatus Dormibacterales</taxon>
        <taxon>Candidatus Dormibacteraceae</taxon>
        <taxon>Candidatus Dormiibacter</taxon>
    </lineage>
</organism>
<keyword evidence="3" id="KW-0663">Pyridoxal phosphate</keyword>
<dbReference type="InterPro" id="IPR050214">
    <property type="entry name" value="Cys_Synth/Cystath_Beta-Synth"/>
</dbReference>
<evidence type="ECO:0000256" key="2">
    <source>
        <dbReference type="ARBA" id="ARBA00007103"/>
    </source>
</evidence>
<proteinExistence type="inferred from homology"/>
<dbReference type="AlphaFoldDB" id="A0A934K9C8"/>
<name>A0A934K9C8_9BACT</name>
<protein>
    <submittedName>
        <fullName evidence="5">Cysteine synthase family protein</fullName>
    </submittedName>
</protein>
<evidence type="ECO:0000313" key="6">
    <source>
        <dbReference type="Proteomes" id="UP000620075"/>
    </source>
</evidence>
<comment type="caution">
    <text evidence="5">The sequence shown here is derived from an EMBL/GenBank/DDBJ whole genome shotgun (WGS) entry which is preliminary data.</text>
</comment>
<dbReference type="FunFam" id="3.40.50.1100:FF:000003">
    <property type="entry name" value="Cystathionine beta-synthase"/>
    <property type="match status" value="1"/>
</dbReference>
<accession>A0A934K9C8</accession>
<evidence type="ECO:0000313" key="5">
    <source>
        <dbReference type="EMBL" id="MBJ7602907.1"/>
    </source>
</evidence>
<dbReference type="GO" id="GO:0006535">
    <property type="term" value="P:cysteine biosynthetic process from serine"/>
    <property type="evidence" value="ECO:0007669"/>
    <property type="project" value="InterPro"/>
</dbReference>
<reference evidence="5 6" key="1">
    <citation type="submission" date="2020-10" db="EMBL/GenBank/DDBJ databases">
        <title>Ca. Dormibacterota MAGs.</title>
        <authorList>
            <person name="Montgomery K."/>
        </authorList>
    </citation>
    <scope>NUCLEOTIDE SEQUENCE [LARGE SCALE GENOMIC DNA]</scope>
    <source>
        <strain evidence="5">SC8811_S16_3</strain>
    </source>
</reference>
<dbReference type="Pfam" id="PF00291">
    <property type="entry name" value="PALP"/>
    <property type="match status" value="1"/>
</dbReference>
<comment type="similarity">
    <text evidence="2">Belongs to the cysteine synthase/cystathionine beta-synthase family.</text>
</comment>
<dbReference type="GO" id="GO:0016765">
    <property type="term" value="F:transferase activity, transferring alkyl or aryl (other than methyl) groups"/>
    <property type="evidence" value="ECO:0007669"/>
    <property type="project" value="UniProtKB-ARBA"/>
</dbReference>
<sequence length="305" mass="33172">MPVRAPDKHTLTDLVGNTPLLQLRLFQERRPGVEVYGKAEWFNPAGSVKDRAALAMLEAGESCGELTPDKTVIDSTSGNTGIAYALYGAAKGYRVLLVMPANVSEERKLLVQAYGAQVVFSDSMEGSDGAIRLCRELIAAQPERFFYPDQYNNPANALAHYEGTAPEILAQTDSRVTHFVAGLGTTGTFTGTARRLKEHNPKIVTVAVQPEDAFHGLEGLKHLPSSIVPAIWDESVADHVWGAPTERSYELARRLARNEGILVGHSCGAALWAVERLLEQLETGVVVTVLPDSGDRYLSTGLYRL</sequence>
<comment type="cofactor">
    <cofactor evidence="1">
        <name>pyridoxal 5'-phosphate</name>
        <dbReference type="ChEBI" id="CHEBI:597326"/>
    </cofactor>
</comment>
<dbReference type="EMBL" id="JAEKNQ010000028">
    <property type="protein sequence ID" value="MBJ7602907.1"/>
    <property type="molecule type" value="Genomic_DNA"/>
</dbReference>
<evidence type="ECO:0000259" key="4">
    <source>
        <dbReference type="Pfam" id="PF00291"/>
    </source>
</evidence>